<keyword evidence="5" id="KW-0496">Mitochondrion</keyword>
<dbReference type="AlphaFoldDB" id="A0A915CJA3"/>
<dbReference type="PANTHER" id="PTHR46909:SF1">
    <property type="entry name" value="LARGE RIBOSOMAL SUBUNIT PROTEIN BL36M"/>
    <property type="match status" value="1"/>
</dbReference>
<dbReference type="SUPFAM" id="SSF57840">
    <property type="entry name" value="Ribosomal protein L36"/>
    <property type="match status" value="1"/>
</dbReference>
<keyword evidence="4" id="KW-0689">Ribosomal protein</keyword>
<dbReference type="InterPro" id="IPR052143">
    <property type="entry name" value="Mitoribosomal_bL36m"/>
</dbReference>
<proteinExistence type="inferred from homology"/>
<keyword evidence="6" id="KW-0687">Ribonucleoprotein</keyword>
<protein>
    <recommendedName>
        <fullName evidence="7">Large ribosomal subunit protein bL36m</fullName>
    </recommendedName>
    <alternativeName>
        <fullName evidence="8">39S ribosomal protein L36, mitochondrial</fullName>
    </alternativeName>
</protein>
<comment type="subcellular location">
    <subcellularLocation>
        <location evidence="1">Mitochondrion</location>
    </subcellularLocation>
</comment>
<dbReference type="WBParaSite" id="PgR236_g003_t01">
    <property type="protein sequence ID" value="PgR236_g003_t01"/>
    <property type="gene ID" value="PgR236_g003"/>
</dbReference>
<dbReference type="GO" id="GO:0006412">
    <property type="term" value="P:translation"/>
    <property type="evidence" value="ECO:0007669"/>
    <property type="project" value="InterPro"/>
</dbReference>
<evidence type="ECO:0000256" key="6">
    <source>
        <dbReference type="ARBA" id="ARBA00023274"/>
    </source>
</evidence>
<evidence type="ECO:0000256" key="1">
    <source>
        <dbReference type="ARBA" id="ARBA00004173"/>
    </source>
</evidence>
<name>A0A915CJA3_PARUN</name>
<organism evidence="9 10">
    <name type="scientific">Parascaris univalens</name>
    <name type="common">Nematode worm</name>
    <dbReference type="NCBI Taxonomy" id="6257"/>
    <lineage>
        <taxon>Eukaryota</taxon>
        <taxon>Metazoa</taxon>
        <taxon>Ecdysozoa</taxon>
        <taxon>Nematoda</taxon>
        <taxon>Chromadorea</taxon>
        <taxon>Rhabditida</taxon>
        <taxon>Spirurina</taxon>
        <taxon>Ascaridomorpha</taxon>
        <taxon>Ascaridoidea</taxon>
        <taxon>Ascarididae</taxon>
        <taxon>Parascaris</taxon>
    </lineage>
</organism>
<dbReference type="InterPro" id="IPR035977">
    <property type="entry name" value="Ribosomal_bL36_sp"/>
</dbReference>
<evidence type="ECO:0000313" key="9">
    <source>
        <dbReference type="Proteomes" id="UP000887569"/>
    </source>
</evidence>
<dbReference type="Pfam" id="PF00444">
    <property type="entry name" value="Ribosomal_L36"/>
    <property type="match status" value="1"/>
</dbReference>
<evidence type="ECO:0000256" key="3">
    <source>
        <dbReference type="ARBA" id="ARBA00022946"/>
    </source>
</evidence>
<dbReference type="InterPro" id="IPR000473">
    <property type="entry name" value="Ribosomal_bL36"/>
</dbReference>
<keyword evidence="3" id="KW-0809">Transit peptide</keyword>
<sequence length="88" mass="10144">MTLVFQMSSNVVALLAKTGINSMRYVCRGFLGVQLPLRESCATFKVKSMLKLRCEYCYFVRVDGRLEVKCPVNPRHNAKEPFNVKLLW</sequence>
<evidence type="ECO:0000256" key="2">
    <source>
        <dbReference type="ARBA" id="ARBA00007645"/>
    </source>
</evidence>
<comment type="similarity">
    <text evidence="2">Belongs to the bacterial ribosomal protein bL36 family.</text>
</comment>
<reference evidence="10" key="1">
    <citation type="submission" date="2022-11" db="UniProtKB">
        <authorList>
            <consortium name="WormBaseParasite"/>
        </authorList>
    </citation>
    <scope>IDENTIFICATION</scope>
</reference>
<accession>A0A915CJA3</accession>
<dbReference type="Proteomes" id="UP000887569">
    <property type="component" value="Unplaced"/>
</dbReference>
<keyword evidence="9" id="KW-1185">Reference proteome</keyword>
<evidence type="ECO:0000313" key="10">
    <source>
        <dbReference type="WBParaSite" id="PgR236_g003_t01"/>
    </source>
</evidence>
<evidence type="ECO:0000256" key="4">
    <source>
        <dbReference type="ARBA" id="ARBA00022980"/>
    </source>
</evidence>
<evidence type="ECO:0000256" key="8">
    <source>
        <dbReference type="ARBA" id="ARBA00035411"/>
    </source>
</evidence>
<evidence type="ECO:0000256" key="5">
    <source>
        <dbReference type="ARBA" id="ARBA00023128"/>
    </source>
</evidence>
<evidence type="ECO:0000256" key="7">
    <source>
        <dbReference type="ARBA" id="ARBA00035239"/>
    </source>
</evidence>
<dbReference type="PANTHER" id="PTHR46909">
    <property type="entry name" value="39S RIBOSOMAL PROTEIN L36, MITOCHONDRIAL"/>
    <property type="match status" value="1"/>
</dbReference>
<dbReference type="GO" id="GO:0003735">
    <property type="term" value="F:structural constituent of ribosome"/>
    <property type="evidence" value="ECO:0007669"/>
    <property type="project" value="InterPro"/>
</dbReference>
<dbReference type="GO" id="GO:0005762">
    <property type="term" value="C:mitochondrial large ribosomal subunit"/>
    <property type="evidence" value="ECO:0007669"/>
    <property type="project" value="TreeGrafter"/>
</dbReference>